<keyword evidence="2" id="KW-1185">Reference proteome</keyword>
<reference evidence="1" key="3">
    <citation type="journal article" date="2017" name="Nature">
        <title>Genome sequence of the progenitor of the wheat D genome Aegilops tauschii.</title>
        <authorList>
            <person name="Luo M.C."/>
            <person name="Gu Y.Q."/>
            <person name="Puiu D."/>
            <person name="Wang H."/>
            <person name="Twardziok S.O."/>
            <person name="Deal K.R."/>
            <person name="Huo N."/>
            <person name="Zhu T."/>
            <person name="Wang L."/>
            <person name="Wang Y."/>
            <person name="McGuire P.E."/>
            <person name="Liu S."/>
            <person name="Long H."/>
            <person name="Ramasamy R.K."/>
            <person name="Rodriguez J.C."/>
            <person name="Van S.L."/>
            <person name="Yuan L."/>
            <person name="Wang Z."/>
            <person name="Xia Z."/>
            <person name="Xiao L."/>
            <person name="Anderson O.D."/>
            <person name="Ouyang S."/>
            <person name="Liang Y."/>
            <person name="Zimin A.V."/>
            <person name="Pertea G."/>
            <person name="Qi P."/>
            <person name="Bennetzen J.L."/>
            <person name="Dai X."/>
            <person name="Dawson M.W."/>
            <person name="Muller H.G."/>
            <person name="Kugler K."/>
            <person name="Rivarola-Duarte L."/>
            <person name="Spannagl M."/>
            <person name="Mayer K.F.X."/>
            <person name="Lu F.H."/>
            <person name="Bevan M.W."/>
            <person name="Leroy P."/>
            <person name="Li P."/>
            <person name="You F.M."/>
            <person name="Sun Q."/>
            <person name="Liu Z."/>
            <person name="Lyons E."/>
            <person name="Wicker T."/>
            <person name="Salzberg S.L."/>
            <person name="Devos K.M."/>
            <person name="Dvorak J."/>
        </authorList>
    </citation>
    <scope>NUCLEOTIDE SEQUENCE [LARGE SCALE GENOMIC DNA]</scope>
    <source>
        <strain evidence="1">cv. AL8/78</strain>
    </source>
</reference>
<dbReference type="Proteomes" id="UP000015105">
    <property type="component" value="Chromosome 6D"/>
</dbReference>
<dbReference type="EnsemblPlants" id="AET6Gv20519200.14">
    <property type="protein sequence ID" value="AET6Gv20519200.14"/>
    <property type="gene ID" value="AET6Gv20519200"/>
</dbReference>
<evidence type="ECO:0000313" key="1">
    <source>
        <dbReference type="EnsemblPlants" id="AET6Gv20519200.14"/>
    </source>
</evidence>
<reference evidence="2" key="2">
    <citation type="journal article" date="2017" name="Nat. Plants">
        <title>The Aegilops tauschii genome reveals multiple impacts of transposons.</title>
        <authorList>
            <person name="Zhao G."/>
            <person name="Zou C."/>
            <person name="Li K."/>
            <person name="Wang K."/>
            <person name="Li T."/>
            <person name="Gao L."/>
            <person name="Zhang X."/>
            <person name="Wang H."/>
            <person name="Yang Z."/>
            <person name="Liu X."/>
            <person name="Jiang W."/>
            <person name="Mao L."/>
            <person name="Kong X."/>
            <person name="Jiao Y."/>
            <person name="Jia J."/>
        </authorList>
    </citation>
    <scope>NUCLEOTIDE SEQUENCE [LARGE SCALE GENOMIC DNA]</scope>
    <source>
        <strain evidence="2">cv. AL8/78</strain>
    </source>
</reference>
<protein>
    <submittedName>
        <fullName evidence="1">Uncharacterized protein</fullName>
    </submittedName>
</protein>
<evidence type="ECO:0000313" key="2">
    <source>
        <dbReference type="Proteomes" id="UP000015105"/>
    </source>
</evidence>
<name>A0A453NWX8_AEGTS</name>
<sequence length="172" mass="20025">MTTEWLQWAIGNHLGQLFTIILCHCQVRRPMLCHKFTETRTGLGGIRDKLENKLKVNPEIELPLSSEIIELGNRLLNEEINYNKVEQKEDHSRIFGSLNSEQHLNKEEQKYSMTKPDCLCCRRRQIFELPHFGTVTTRPSRSLGTTTPPRTSHVQLSCVHRNILAFFLIFTH</sequence>
<reference evidence="1" key="4">
    <citation type="submission" date="2019-03" db="UniProtKB">
        <authorList>
            <consortium name="EnsemblPlants"/>
        </authorList>
    </citation>
    <scope>IDENTIFICATION</scope>
</reference>
<dbReference type="AlphaFoldDB" id="A0A453NWX8"/>
<accession>A0A453NWX8</accession>
<reference evidence="1" key="5">
    <citation type="journal article" date="2021" name="G3 (Bethesda)">
        <title>Aegilops tauschii genome assembly Aet v5.0 features greater sequence contiguity and improved annotation.</title>
        <authorList>
            <person name="Wang L."/>
            <person name="Zhu T."/>
            <person name="Rodriguez J.C."/>
            <person name="Deal K.R."/>
            <person name="Dubcovsky J."/>
            <person name="McGuire P.E."/>
            <person name="Lux T."/>
            <person name="Spannagl M."/>
            <person name="Mayer K.F.X."/>
            <person name="Baldrich P."/>
            <person name="Meyers B.C."/>
            <person name="Huo N."/>
            <person name="Gu Y.Q."/>
            <person name="Zhou H."/>
            <person name="Devos K.M."/>
            <person name="Bennetzen J.L."/>
            <person name="Unver T."/>
            <person name="Budak H."/>
            <person name="Gulick P.J."/>
            <person name="Galiba G."/>
            <person name="Kalapos B."/>
            <person name="Nelson D.R."/>
            <person name="Li P."/>
            <person name="You F.M."/>
            <person name="Luo M.C."/>
            <person name="Dvorak J."/>
        </authorList>
    </citation>
    <scope>NUCLEOTIDE SEQUENCE [LARGE SCALE GENOMIC DNA]</scope>
    <source>
        <strain evidence="1">cv. AL8/78</strain>
    </source>
</reference>
<proteinExistence type="predicted"/>
<dbReference type="Gramene" id="AET6Gv20519200.14">
    <property type="protein sequence ID" value="AET6Gv20519200.14"/>
    <property type="gene ID" value="AET6Gv20519200"/>
</dbReference>
<reference evidence="2" key="1">
    <citation type="journal article" date="2014" name="Science">
        <title>Ancient hybridizations among the ancestral genomes of bread wheat.</title>
        <authorList>
            <consortium name="International Wheat Genome Sequencing Consortium,"/>
            <person name="Marcussen T."/>
            <person name="Sandve S.R."/>
            <person name="Heier L."/>
            <person name="Spannagl M."/>
            <person name="Pfeifer M."/>
            <person name="Jakobsen K.S."/>
            <person name="Wulff B.B."/>
            <person name="Steuernagel B."/>
            <person name="Mayer K.F."/>
            <person name="Olsen O.A."/>
        </authorList>
    </citation>
    <scope>NUCLEOTIDE SEQUENCE [LARGE SCALE GENOMIC DNA]</scope>
    <source>
        <strain evidence="2">cv. AL8/78</strain>
    </source>
</reference>
<organism evidence="1 2">
    <name type="scientific">Aegilops tauschii subsp. strangulata</name>
    <name type="common">Goatgrass</name>
    <dbReference type="NCBI Taxonomy" id="200361"/>
    <lineage>
        <taxon>Eukaryota</taxon>
        <taxon>Viridiplantae</taxon>
        <taxon>Streptophyta</taxon>
        <taxon>Embryophyta</taxon>
        <taxon>Tracheophyta</taxon>
        <taxon>Spermatophyta</taxon>
        <taxon>Magnoliopsida</taxon>
        <taxon>Liliopsida</taxon>
        <taxon>Poales</taxon>
        <taxon>Poaceae</taxon>
        <taxon>BOP clade</taxon>
        <taxon>Pooideae</taxon>
        <taxon>Triticodae</taxon>
        <taxon>Triticeae</taxon>
        <taxon>Triticinae</taxon>
        <taxon>Aegilops</taxon>
    </lineage>
</organism>